<feature type="transmembrane region" description="Helical" evidence="1">
    <location>
        <begin position="181"/>
        <end position="199"/>
    </location>
</feature>
<dbReference type="Proteomes" id="UP000051500">
    <property type="component" value="Unassembled WGS sequence"/>
</dbReference>
<comment type="caution">
    <text evidence="2">The sequence shown here is derived from an EMBL/GenBank/DDBJ whole genome shotgun (WGS) entry which is preliminary data.</text>
</comment>
<keyword evidence="1" id="KW-0472">Membrane</keyword>
<dbReference type="eggNOG" id="COG3944">
    <property type="taxonomic scope" value="Bacteria"/>
</dbReference>
<reference evidence="2 3" key="1">
    <citation type="journal article" date="2015" name="Genome Announc.">
        <title>Expanding the biotechnology potential of lactobacilli through comparative genomics of 213 strains and associated genera.</title>
        <authorList>
            <person name="Sun Z."/>
            <person name="Harris H.M."/>
            <person name="McCann A."/>
            <person name="Guo C."/>
            <person name="Argimon S."/>
            <person name="Zhang W."/>
            <person name="Yang X."/>
            <person name="Jeffery I.B."/>
            <person name="Cooney J.C."/>
            <person name="Kagawa T.F."/>
            <person name="Liu W."/>
            <person name="Song Y."/>
            <person name="Salvetti E."/>
            <person name="Wrobel A."/>
            <person name="Rasinkangas P."/>
            <person name="Parkhill J."/>
            <person name="Rea M.C."/>
            <person name="O'Sullivan O."/>
            <person name="Ritari J."/>
            <person name="Douillard F.P."/>
            <person name="Paul Ross R."/>
            <person name="Yang R."/>
            <person name="Briner A.E."/>
            <person name="Felis G.E."/>
            <person name="de Vos W.M."/>
            <person name="Barrangou R."/>
            <person name="Klaenhammer T.R."/>
            <person name="Caufield P.W."/>
            <person name="Cui Y."/>
            <person name="Zhang H."/>
            <person name="O'Toole P.W."/>
        </authorList>
    </citation>
    <scope>NUCLEOTIDE SEQUENCE [LARGE SCALE GENOMIC DNA]</scope>
    <source>
        <strain evidence="2 3">DSM 22408</strain>
    </source>
</reference>
<evidence type="ECO:0000313" key="3">
    <source>
        <dbReference type="Proteomes" id="UP000051500"/>
    </source>
</evidence>
<dbReference type="PANTHER" id="PTHR32309">
    <property type="entry name" value="TYROSINE-PROTEIN KINASE"/>
    <property type="match status" value="1"/>
</dbReference>
<accession>A0A0R2KQB5</accession>
<dbReference type="InterPro" id="IPR050445">
    <property type="entry name" value="Bact_polysacc_biosynth/exp"/>
</dbReference>
<evidence type="ECO:0000256" key="1">
    <source>
        <dbReference type="SAM" id="Phobius"/>
    </source>
</evidence>
<dbReference type="RefSeq" id="WP_027106859.1">
    <property type="nucleotide sequence ID" value="NZ_JQBZ01000025.1"/>
</dbReference>
<proteinExistence type="predicted"/>
<organism evidence="2 3">
    <name type="scientific">Ligilactobacillus ceti DSM 22408</name>
    <dbReference type="NCBI Taxonomy" id="1122146"/>
    <lineage>
        <taxon>Bacteria</taxon>
        <taxon>Bacillati</taxon>
        <taxon>Bacillota</taxon>
        <taxon>Bacilli</taxon>
        <taxon>Lactobacillales</taxon>
        <taxon>Lactobacillaceae</taxon>
        <taxon>Ligilactobacillus</taxon>
    </lineage>
</organism>
<keyword evidence="1" id="KW-1133">Transmembrane helix</keyword>
<gene>
    <name evidence="2" type="ORF">IV53_GL000409</name>
</gene>
<keyword evidence="1" id="KW-0812">Transmembrane</keyword>
<dbReference type="STRING" id="1122146.IV53_GL000409"/>
<evidence type="ECO:0008006" key="4">
    <source>
        <dbReference type="Google" id="ProtNLM"/>
    </source>
</evidence>
<dbReference type="AlphaFoldDB" id="A0A0R2KQB5"/>
<protein>
    <recommendedName>
        <fullName evidence="4">Capsular polysaccharide biosynthesis protein CpsC</fullName>
    </recommendedName>
</protein>
<feature type="transmembrane region" description="Helical" evidence="1">
    <location>
        <begin position="20"/>
        <end position="38"/>
    </location>
</feature>
<evidence type="ECO:0000313" key="2">
    <source>
        <dbReference type="EMBL" id="KRN88445.1"/>
    </source>
</evidence>
<keyword evidence="3" id="KW-1185">Reference proteome</keyword>
<dbReference type="OrthoDB" id="2360475at2"/>
<name>A0A0R2KQB5_9LACO</name>
<sequence>MDNNEMTHNINRLFEIFIKYIYLIIIGIIIGGVGMLILTRTTHNKNTDSYVANVSVLISPNKQLNNTEQKTGMVSMGTYEELAKKRVILQPLSDYLINHGYNVKPNKLIEKITVNNTNNSQILNFIIKDNNKTHTTQIAKQFINIYIKETSTLIPNNKISVLSNVDVHKVNIPKKSELKRVLLGVFIGGLFAYILAYFLDLRIKNKKDLNKFVSRNKISNLGLVSKSHVNDDNFIKKLSQKIELVIGKNKAVLISSIKNNVYQNRIIELLSSNYKQQGLKVAIIDFNNINIANDSDKVNIWDVLTDQVNLNEQLLKKELLVLNADEDNDVFLVLKSAKLDVLIGQLNEYYDIVMINIPSELKYEHDIKKVNDIVFVVDISKDNKKQIVEKCQEYSDMEQLGIFIK</sequence>
<dbReference type="PATRIC" id="fig|1122146.4.peg.421"/>
<dbReference type="EMBL" id="JQBZ01000025">
    <property type="protein sequence ID" value="KRN88445.1"/>
    <property type="molecule type" value="Genomic_DNA"/>
</dbReference>
<dbReference type="PANTHER" id="PTHR32309:SF31">
    <property type="entry name" value="CAPSULAR EXOPOLYSACCHARIDE FAMILY"/>
    <property type="match status" value="1"/>
</dbReference>